<protein>
    <submittedName>
        <fullName evidence="5">2-keto-4-pentenoate hydratase/2-oxohepta-3-ene-1,7-dioic acid hydratase</fullName>
    </submittedName>
    <submittedName>
        <fullName evidence="4">Fumarylacetoacetate hydrolase family protein</fullName>
    </submittedName>
</protein>
<dbReference type="Proteomes" id="UP000669317">
    <property type="component" value="Unassembled WGS sequence"/>
</dbReference>
<dbReference type="InterPro" id="IPR011234">
    <property type="entry name" value="Fumarylacetoacetase-like_C"/>
</dbReference>
<reference evidence="4 7" key="2">
    <citation type="submission" date="2021-03" db="EMBL/GenBank/DDBJ databases">
        <title>Genome Sequence of Bradyrhizobium vignae strain ISRA400.</title>
        <authorList>
            <person name="Tisa L.S."/>
            <person name="Svistoonoff S."/>
            <person name="Hocher V."/>
            <person name="Fall S."/>
            <person name="Zaiya A."/>
            <person name="Naing D."/>
            <person name="Niang N."/>
            <person name="Diouf A."/>
            <person name="Dasylva M.C."/>
            <person name="Toure O."/>
            <person name="Gueye M."/>
            <person name="Gully D."/>
            <person name="Tisseyre P."/>
            <person name="Simpson S."/>
            <person name="Morris K."/>
            <person name="Thomas W.K."/>
        </authorList>
    </citation>
    <scope>NUCLEOTIDE SEQUENCE [LARGE SCALE GENOMIC DNA]</scope>
    <source>
        <strain evidence="4 7">ISRA400</strain>
    </source>
</reference>
<dbReference type="KEGG" id="bvz:BRAD3257_3799"/>
<dbReference type="Gene3D" id="3.90.850.10">
    <property type="entry name" value="Fumarylacetoacetase-like, C-terminal domain"/>
    <property type="match status" value="1"/>
</dbReference>
<dbReference type="EMBL" id="JAGIKT010000067">
    <property type="protein sequence ID" value="MBP0114718.1"/>
    <property type="molecule type" value="Genomic_DNA"/>
</dbReference>
<dbReference type="GO" id="GO:0016787">
    <property type="term" value="F:hydrolase activity"/>
    <property type="evidence" value="ECO:0007669"/>
    <property type="project" value="UniProtKB-KW"/>
</dbReference>
<organism evidence="5 6">
    <name type="scientific">Bradyrhizobium vignae</name>
    <dbReference type="NCBI Taxonomy" id="1549949"/>
    <lineage>
        <taxon>Bacteria</taxon>
        <taxon>Pseudomonadati</taxon>
        <taxon>Pseudomonadota</taxon>
        <taxon>Alphaproteobacteria</taxon>
        <taxon>Hyphomicrobiales</taxon>
        <taxon>Nitrobacteraceae</taxon>
        <taxon>Bradyrhizobium</taxon>
    </lineage>
</organism>
<dbReference type="InterPro" id="IPR036663">
    <property type="entry name" value="Fumarylacetoacetase_C_sf"/>
</dbReference>
<dbReference type="FunFam" id="3.90.850.10:FF:000008">
    <property type="entry name" value="FAA hydrolase family protein"/>
    <property type="match status" value="1"/>
</dbReference>
<accession>A0A4Q0R3A3</accession>
<evidence type="ECO:0000313" key="7">
    <source>
        <dbReference type="Proteomes" id="UP000669317"/>
    </source>
</evidence>
<accession>A0A2U3Q067</accession>
<dbReference type="GO" id="GO:0044281">
    <property type="term" value="P:small molecule metabolic process"/>
    <property type="evidence" value="ECO:0007669"/>
    <property type="project" value="UniProtKB-ARBA"/>
</dbReference>
<reference evidence="5 6" key="1">
    <citation type="submission" date="2018-03" db="EMBL/GenBank/DDBJ databases">
        <authorList>
            <person name="Gully D."/>
        </authorList>
    </citation>
    <scope>NUCLEOTIDE SEQUENCE [LARGE SCALE GENOMIC DNA]</scope>
    <source>
        <strain evidence="5">ORS3257</strain>
    </source>
</reference>
<evidence type="ECO:0000259" key="3">
    <source>
        <dbReference type="Pfam" id="PF01557"/>
    </source>
</evidence>
<evidence type="ECO:0000256" key="1">
    <source>
        <dbReference type="ARBA" id="ARBA00010211"/>
    </source>
</evidence>
<dbReference type="GO" id="GO:0046872">
    <property type="term" value="F:metal ion binding"/>
    <property type="evidence" value="ECO:0007669"/>
    <property type="project" value="UniProtKB-KW"/>
</dbReference>
<dbReference type="SUPFAM" id="SSF56529">
    <property type="entry name" value="FAH"/>
    <property type="match status" value="1"/>
</dbReference>
<feature type="domain" description="Fumarylacetoacetase-like C-terminal" evidence="3">
    <location>
        <begin position="74"/>
        <end position="278"/>
    </location>
</feature>
<dbReference type="OrthoDB" id="5197601at2"/>
<dbReference type="AlphaFoldDB" id="A0A2U3Q067"/>
<keyword evidence="2" id="KW-0479">Metal-binding</keyword>
<dbReference type="PANTHER" id="PTHR42796:SF4">
    <property type="entry name" value="FUMARYLACETOACETATE HYDROLASE DOMAIN-CONTAINING PROTEIN 2A"/>
    <property type="match status" value="1"/>
</dbReference>
<gene>
    <name evidence="5" type="ORF">BRAD3257_3799</name>
    <name evidence="4" type="ORF">JWS04_27335</name>
</gene>
<dbReference type="InterPro" id="IPR051121">
    <property type="entry name" value="FAH"/>
</dbReference>
<dbReference type="PANTHER" id="PTHR42796">
    <property type="entry name" value="FUMARYLACETOACETATE HYDROLASE DOMAIN-CONTAINING PROTEIN 2A-RELATED"/>
    <property type="match status" value="1"/>
</dbReference>
<dbReference type="RefSeq" id="WP_122402768.1">
    <property type="nucleotide sequence ID" value="NZ_JAGIKT010000067.1"/>
</dbReference>
<proteinExistence type="inferred from homology"/>
<keyword evidence="4" id="KW-0378">Hydrolase</keyword>
<comment type="similarity">
    <text evidence="1">Belongs to the FAH family.</text>
</comment>
<evidence type="ECO:0000313" key="4">
    <source>
        <dbReference type="EMBL" id="MBP0114718.1"/>
    </source>
</evidence>
<dbReference type="Proteomes" id="UP000246085">
    <property type="component" value="Chromosome BRAD3257"/>
</dbReference>
<dbReference type="EMBL" id="LS398110">
    <property type="protein sequence ID" value="SPP94813.1"/>
    <property type="molecule type" value="Genomic_DNA"/>
</dbReference>
<dbReference type="Pfam" id="PF01557">
    <property type="entry name" value="FAA_hydrolase"/>
    <property type="match status" value="1"/>
</dbReference>
<evidence type="ECO:0000313" key="6">
    <source>
        <dbReference type="Proteomes" id="UP000246085"/>
    </source>
</evidence>
<evidence type="ECO:0000313" key="5">
    <source>
        <dbReference type="EMBL" id="SPP94813.1"/>
    </source>
</evidence>
<sequence length="292" mass="31381">MKLLSFIADGRASFGALKDNGVVDLGARMPACSTLRQLLEAGRLAEAARLAVSVAPDHSLDKISFAPVIPDPGKIICVGLNYRDHVAETGRTITEKPALFARFACSQVGHFQPIVKPKVSDDFDYEGELALVIGKAGRHIPADRAFDYVAGYSCYNEGSIRDWQRHTSQFLAGKTFADSGSFGPWLVTTDEIPDPSKLTLQTRLNGNVVQDTTTDLLITAIPELIAYISTICPLLPGDVIVTGTPGGVGAKRTPPLWMRPGDTVEVEISGIGTLRNTVIAEPARPSTPINQR</sequence>
<evidence type="ECO:0000256" key="2">
    <source>
        <dbReference type="ARBA" id="ARBA00022723"/>
    </source>
</evidence>
<keyword evidence="7" id="KW-1185">Reference proteome</keyword>
<name>A0A2U3Q067_9BRAD</name>